<evidence type="ECO:0000256" key="4">
    <source>
        <dbReference type="ARBA" id="ARBA00022714"/>
    </source>
</evidence>
<dbReference type="GO" id="GO:0009099">
    <property type="term" value="P:L-valine biosynthetic process"/>
    <property type="evidence" value="ECO:0007669"/>
    <property type="project" value="UniProtKB-UniRule"/>
</dbReference>
<keyword evidence="3 15" id="KW-0028">Amino-acid biosynthesis</keyword>
<keyword evidence="8 15" id="KW-0411">Iron-sulfur</keyword>
<feature type="domain" description="Dihydroxy-acid/6-phosphogluconate dehydratase N-terminal" evidence="16">
    <location>
        <begin position="54"/>
        <end position="377"/>
    </location>
</feature>
<dbReference type="GO" id="GO:0051537">
    <property type="term" value="F:2 iron, 2 sulfur cluster binding"/>
    <property type="evidence" value="ECO:0007669"/>
    <property type="project" value="UniProtKB-UniRule"/>
</dbReference>
<feature type="active site" description="Proton acceptor" evidence="15">
    <location>
        <position position="498"/>
    </location>
</feature>
<comment type="function">
    <text evidence="15">Functions in the biosynthesis of branched-chain amino acids. Catalyzes the dehydration of (2R,3R)-2,3-dihydroxy-3-methylpentanoate (2,3-dihydroxy-3-methylvalerate) into 2-oxo-3-methylpentanoate (2-oxo-3-methylvalerate) and of (2R)-2,3-dihydroxy-3-methylbutanoate (2,3-dihydroxyisovalerate) into 2-oxo-3-methylbutanoate (2-oxoisovalerate), the penultimate precursor to L-isoleucine and L-valine, respectively.</text>
</comment>
<evidence type="ECO:0000256" key="7">
    <source>
        <dbReference type="ARBA" id="ARBA00023004"/>
    </source>
</evidence>
<organism evidence="18 19">
    <name type="scientific">Candidatus Roizmanbacteria bacterium GW2011_GWA2_37_7</name>
    <dbReference type="NCBI Taxonomy" id="1618481"/>
    <lineage>
        <taxon>Bacteria</taxon>
        <taxon>Candidatus Roizmaniibacteriota</taxon>
    </lineage>
</organism>
<evidence type="ECO:0000256" key="1">
    <source>
        <dbReference type="ARBA" id="ARBA00001946"/>
    </source>
</evidence>
<dbReference type="SUPFAM" id="SSF52016">
    <property type="entry name" value="LeuD/IlvD-like"/>
    <property type="match status" value="1"/>
</dbReference>
<evidence type="ECO:0000256" key="5">
    <source>
        <dbReference type="ARBA" id="ARBA00022723"/>
    </source>
</evidence>
<reference evidence="18 19" key="1">
    <citation type="journal article" date="2015" name="Nature">
        <title>rRNA introns, odd ribosomes, and small enigmatic genomes across a large radiation of phyla.</title>
        <authorList>
            <person name="Brown C.T."/>
            <person name="Hug L.A."/>
            <person name="Thomas B.C."/>
            <person name="Sharon I."/>
            <person name="Castelle C.J."/>
            <person name="Singh A."/>
            <person name="Wilkins M.J."/>
            <person name="Williams K.H."/>
            <person name="Banfield J.F."/>
        </authorList>
    </citation>
    <scope>NUCLEOTIDE SEQUENCE [LARGE SCALE GENOMIC DNA]</scope>
</reference>
<dbReference type="InterPro" id="IPR050165">
    <property type="entry name" value="DHAD_IlvD/Edd"/>
</dbReference>
<dbReference type="InterPro" id="IPR042096">
    <property type="entry name" value="Dihydro-acid_dehy_C"/>
</dbReference>
<evidence type="ECO:0000259" key="17">
    <source>
        <dbReference type="Pfam" id="PF24877"/>
    </source>
</evidence>
<feature type="binding site" evidence="15">
    <location>
        <position position="472"/>
    </location>
    <ligand>
        <name>Mg(2+)</name>
        <dbReference type="ChEBI" id="CHEBI:18420"/>
    </ligand>
</feature>
<dbReference type="EMBL" id="LBTJ01000036">
    <property type="protein sequence ID" value="KKQ37346.1"/>
    <property type="molecule type" value="Genomic_DNA"/>
</dbReference>
<dbReference type="Pfam" id="PF00920">
    <property type="entry name" value="ILVD_EDD_N"/>
    <property type="match status" value="1"/>
</dbReference>
<dbReference type="PROSITE" id="PS00887">
    <property type="entry name" value="ILVD_EDD_2"/>
    <property type="match status" value="1"/>
</dbReference>
<keyword evidence="6 15" id="KW-0460">Magnesium</keyword>
<dbReference type="UniPathway" id="UPA00047">
    <property type="reaction ID" value="UER00057"/>
</dbReference>
<comment type="similarity">
    <text evidence="2 15">Belongs to the IlvD/Edd family.</text>
</comment>
<evidence type="ECO:0000313" key="19">
    <source>
        <dbReference type="Proteomes" id="UP000034471"/>
    </source>
</evidence>
<feature type="binding site" evidence="15">
    <location>
        <position position="69"/>
    </location>
    <ligand>
        <name>[2Fe-2S] cluster</name>
        <dbReference type="ChEBI" id="CHEBI:190135"/>
    </ligand>
</feature>
<feature type="binding site" description="via carbamate group" evidence="15">
    <location>
        <position position="144"/>
    </location>
    <ligand>
        <name>Mg(2+)</name>
        <dbReference type="ChEBI" id="CHEBI:18420"/>
    </ligand>
</feature>
<dbReference type="GO" id="GO:0009097">
    <property type="term" value="P:isoleucine biosynthetic process"/>
    <property type="evidence" value="ECO:0007669"/>
    <property type="project" value="UniProtKB-UniRule"/>
</dbReference>
<comment type="cofactor">
    <cofactor evidence="1 15">
        <name>Mg(2+)</name>
        <dbReference type="ChEBI" id="CHEBI:18420"/>
    </cofactor>
</comment>
<dbReference type="EC" id="4.2.1.9" evidence="14 15"/>
<evidence type="ECO:0000256" key="2">
    <source>
        <dbReference type="ARBA" id="ARBA00006486"/>
    </source>
</evidence>
<evidence type="ECO:0000259" key="16">
    <source>
        <dbReference type="Pfam" id="PF00920"/>
    </source>
</evidence>
<evidence type="ECO:0000256" key="9">
    <source>
        <dbReference type="ARBA" id="ARBA00023239"/>
    </source>
</evidence>
<comment type="pathway">
    <text evidence="12 15">Amino-acid biosynthesis; L-valine biosynthesis; L-valine from pyruvate: step 3/4.</text>
</comment>
<dbReference type="SUPFAM" id="SSF143975">
    <property type="entry name" value="IlvD/EDD N-terminal domain-like"/>
    <property type="match status" value="1"/>
</dbReference>
<dbReference type="UniPathway" id="UPA00049">
    <property type="reaction ID" value="UER00061"/>
</dbReference>
<evidence type="ECO:0000256" key="8">
    <source>
        <dbReference type="ARBA" id="ARBA00023014"/>
    </source>
</evidence>
<comment type="subunit">
    <text evidence="15">Homodimer.</text>
</comment>
<dbReference type="HAMAP" id="MF_00012">
    <property type="entry name" value="IlvD"/>
    <property type="match status" value="1"/>
</dbReference>
<feature type="domain" description="Dihydroxy-acid/6-phosphogluconate dehydratase C-terminal" evidence="17">
    <location>
        <begin position="390"/>
        <end position="579"/>
    </location>
</feature>
<keyword evidence="7 15" id="KW-0408">Iron</keyword>
<keyword evidence="5 15" id="KW-0479">Metal-binding</keyword>
<gene>
    <name evidence="15" type="primary">ilvD</name>
    <name evidence="18" type="ORF">US54_C0036G0010</name>
</gene>
<dbReference type="PANTHER" id="PTHR21000:SF5">
    <property type="entry name" value="DIHYDROXY-ACID DEHYDRATASE, MITOCHONDRIAL"/>
    <property type="match status" value="1"/>
</dbReference>
<dbReference type="InterPro" id="IPR004404">
    <property type="entry name" value="DihydroxyA_deHydtase"/>
</dbReference>
<dbReference type="FunFam" id="3.50.30.80:FF:000001">
    <property type="entry name" value="Dihydroxy-acid dehydratase"/>
    <property type="match status" value="1"/>
</dbReference>
<evidence type="ECO:0000313" key="18">
    <source>
        <dbReference type="EMBL" id="KKQ37346.1"/>
    </source>
</evidence>
<comment type="caution">
    <text evidence="15">Lacks conserved residue(s) required for the propagation of feature annotation.</text>
</comment>
<dbReference type="PANTHER" id="PTHR21000">
    <property type="entry name" value="DIHYDROXY-ACID DEHYDRATASE DAD"/>
    <property type="match status" value="1"/>
</dbReference>
<dbReference type="GO" id="GO:0000287">
    <property type="term" value="F:magnesium ion binding"/>
    <property type="evidence" value="ECO:0007669"/>
    <property type="project" value="UniProtKB-UniRule"/>
</dbReference>
<protein>
    <recommendedName>
        <fullName evidence="14 15">Dihydroxy-acid dehydratase</fullName>
        <shortName evidence="15">DAD</shortName>
        <ecNumber evidence="14 15">4.2.1.9</ecNumber>
    </recommendedName>
</protein>
<feature type="binding site" evidence="15">
    <location>
        <position position="101"/>
    </location>
    <ligand>
        <name>Mg(2+)</name>
        <dbReference type="ChEBI" id="CHEBI:18420"/>
    </ligand>
</feature>
<dbReference type="InterPro" id="IPR037237">
    <property type="entry name" value="IlvD/EDD_N"/>
</dbReference>
<dbReference type="AlphaFoldDB" id="A0A0G0K9S6"/>
<evidence type="ECO:0000256" key="10">
    <source>
        <dbReference type="ARBA" id="ARBA00023304"/>
    </source>
</evidence>
<proteinExistence type="inferred from homology"/>
<dbReference type="InterPro" id="IPR000581">
    <property type="entry name" value="ILV_EDD_N"/>
</dbReference>
<keyword evidence="4 15" id="KW-0001">2Fe-2S</keyword>
<name>A0A0G0K9S6_9BACT</name>
<dbReference type="Proteomes" id="UP000034471">
    <property type="component" value="Unassembled WGS sequence"/>
</dbReference>
<evidence type="ECO:0000256" key="11">
    <source>
        <dbReference type="ARBA" id="ARBA00029304"/>
    </source>
</evidence>
<dbReference type="PATRIC" id="fig|1618481.3.peg.720"/>
<evidence type="ECO:0000256" key="12">
    <source>
        <dbReference type="ARBA" id="ARBA00029436"/>
    </source>
</evidence>
<dbReference type="Pfam" id="PF24877">
    <property type="entry name" value="ILV_EDD_C"/>
    <property type="match status" value="1"/>
</dbReference>
<dbReference type="NCBIfam" id="TIGR00110">
    <property type="entry name" value="ilvD"/>
    <property type="match status" value="1"/>
</dbReference>
<dbReference type="GO" id="GO:0004160">
    <property type="term" value="F:dihydroxy-acid dehydratase activity"/>
    <property type="evidence" value="ECO:0007669"/>
    <property type="project" value="UniProtKB-UniRule"/>
</dbReference>
<evidence type="ECO:0000256" key="15">
    <source>
        <dbReference type="HAMAP-Rule" id="MF_00012"/>
    </source>
</evidence>
<feature type="modified residue" description="N6-carboxylysine" evidence="15">
    <location>
        <position position="144"/>
    </location>
</feature>
<evidence type="ECO:0000256" key="6">
    <source>
        <dbReference type="ARBA" id="ARBA00022842"/>
    </source>
</evidence>
<dbReference type="InterPro" id="IPR020558">
    <property type="entry name" value="DiOHA_6PGluconate_deHydtase_CS"/>
</dbReference>
<comment type="pathway">
    <text evidence="13 15">Amino-acid biosynthesis; L-isoleucine biosynthesis; L-isoleucine from 2-oxobutanoate: step 3/4.</text>
</comment>
<dbReference type="NCBIfam" id="NF002068">
    <property type="entry name" value="PRK00911.1"/>
    <property type="match status" value="1"/>
</dbReference>
<evidence type="ECO:0000256" key="14">
    <source>
        <dbReference type="ARBA" id="ARBA00029490"/>
    </source>
</evidence>
<comment type="catalytic activity">
    <reaction evidence="11">
        <text>(2R)-2,3-dihydroxy-3-methylbutanoate = 3-methyl-2-oxobutanoate + H2O</text>
        <dbReference type="Rhea" id="RHEA:24809"/>
        <dbReference type="ChEBI" id="CHEBI:11851"/>
        <dbReference type="ChEBI" id="CHEBI:15377"/>
        <dbReference type="ChEBI" id="CHEBI:49072"/>
        <dbReference type="EC" id="4.2.1.9"/>
    </reaction>
    <physiologicalReaction direction="left-to-right" evidence="11">
        <dbReference type="Rhea" id="RHEA:24810"/>
    </physiologicalReaction>
</comment>
<dbReference type="STRING" id="1618481.US54_C0036G0010"/>
<keyword evidence="10 15" id="KW-0100">Branched-chain amino acid biosynthesis</keyword>
<sequence>MSKKGNGTRYENKKNLKARSTILTSRHGEKNWVKRAPARAMMRAVGYEDADFEKPLICVASPYSDVSPCNAHIEELGKIAERKIVKCGGRPYIFGTPVITDGETMGTEGMKYSLVSREWIADSIEMMSEAYMADGTIAFSGCDKTIPASLMPLARNNTIGITLYGGSILPGTYEGRDLNIVSVFEAVGALSAGKISKKEFHEIECRSCPCAGACGGMYTANTMASAIEALGMSVPGSASHPAMSHSGKISQKKIEDIKHTVEALFNLMKKGMRVRDILTRQAFENAIVVVQALGGSTNAVLHLLAIAHEADVKLSIDDFESIGKNVPLIGNFSPSGDYMMEHLDKIGGIPMVMKMLFDAGLIHGNCMTVTGKTVEENLKNISKRPENQNVVARIEKPFAPPGNHIVIMKGDLAKEGAVMKLSGREMKRMKGHARVFECEDDAMTAILHHKIKHGDVIIIRHEGPKGGPGMREMLSPSAALVGAGLGKDVALITDGRFSGGTHGIMIGHVAPEAAVGGPIGLVEEGDVIDINVEKRRIDIQVDRKKMEKRRMIYKEPNQKYPRGILAKYRRLVGSAAKGAVTS</sequence>
<comment type="catalytic activity">
    <reaction evidence="15">
        <text>(2R,3R)-2,3-dihydroxy-3-methylpentanoate = (S)-3-methyl-2-oxopentanoate + H2O</text>
        <dbReference type="Rhea" id="RHEA:27694"/>
        <dbReference type="ChEBI" id="CHEBI:15377"/>
        <dbReference type="ChEBI" id="CHEBI:35146"/>
        <dbReference type="ChEBI" id="CHEBI:49258"/>
        <dbReference type="EC" id="4.2.1.9"/>
    </reaction>
</comment>
<accession>A0A0G0K9S6</accession>
<dbReference type="Gene3D" id="3.50.30.80">
    <property type="entry name" value="IlvD/EDD C-terminal domain-like"/>
    <property type="match status" value="1"/>
</dbReference>
<dbReference type="InterPro" id="IPR056740">
    <property type="entry name" value="ILV_EDD_C"/>
</dbReference>
<evidence type="ECO:0000256" key="13">
    <source>
        <dbReference type="ARBA" id="ARBA00029437"/>
    </source>
</evidence>
<comment type="cofactor">
    <cofactor evidence="15">
        <name>[2Fe-2S] cluster</name>
        <dbReference type="ChEBI" id="CHEBI:190135"/>
    </cofactor>
    <text evidence="15">Binds 1 [2Fe-2S] cluster per subunit. This cluster acts as a Lewis acid cofactor.</text>
</comment>
<comment type="caution">
    <text evidence="18">The sequence shown here is derived from an EMBL/GenBank/DDBJ whole genome shotgun (WGS) entry which is preliminary data.</text>
</comment>
<feature type="binding site" evidence="15">
    <location>
        <position position="143"/>
    </location>
    <ligand>
        <name>Mg(2+)</name>
        <dbReference type="ChEBI" id="CHEBI:18420"/>
    </ligand>
</feature>
<keyword evidence="9 15" id="KW-0456">Lyase</keyword>
<evidence type="ECO:0000256" key="3">
    <source>
        <dbReference type="ARBA" id="ARBA00022605"/>
    </source>
</evidence>